<feature type="compositionally biased region" description="Pro residues" evidence="10">
    <location>
        <begin position="54"/>
        <end position="83"/>
    </location>
</feature>
<evidence type="ECO:0000256" key="6">
    <source>
        <dbReference type="ARBA" id="ARBA00022692"/>
    </source>
</evidence>
<evidence type="ECO:0000256" key="8">
    <source>
        <dbReference type="ARBA" id="ARBA00022989"/>
    </source>
</evidence>
<dbReference type="GO" id="GO:0098797">
    <property type="term" value="C:plasma membrane protein complex"/>
    <property type="evidence" value="ECO:0007669"/>
    <property type="project" value="TreeGrafter"/>
</dbReference>
<keyword evidence="3" id="KW-0813">Transport</keyword>
<dbReference type="NCBIfam" id="TIGR01352">
    <property type="entry name" value="tonB_Cterm"/>
    <property type="match status" value="1"/>
</dbReference>
<comment type="similarity">
    <text evidence="2">Belongs to the TonB family.</text>
</comment>
<evidence type="ECO:0000256" key="3">
    <source>
        <dbReference type="ARBA" id="ARBA00022448"/>
    </source>
</evidence>
<dbReference type="SUPFAM" id="SSF74653">
    <property type="entry name" value="TolA/TonB C-terminal domain"/>
    <property type="match status" value="1"/>
</dbReference>
<dbReference type="RefSeq" id="WP_184029444.1">
    <property type="nucleotide sequence ID" value="NZ_JACIJJ010000004.1"/>
</dbReference>
<evidence type="ECO:0000256" key="1">
    <source>
        <dbReference type="ARBA" id="ARBA00004383"/>
    </source>
</evidence>
<evidence type="ECO:0000256" key="2">
    <source>
        <dbReference type="ARBA" id="ARBA00006555"/>
    </source>
</evidence>
<protein>
    <submittedName>
        <fullName evidence="13">Protein TonB</fullName>
    </submittedName>
</protein>
<keyword evidence="7" id="KW-0653">Protein transport</keyword>
<organism evidence="13 14">
    <name type="scientific">Sphingomonas yantingensis</name>
    <dbReference type="NCBI Taxonomy" id="1241761"/>
    <lineage>
        <taxon>Bacteria</taxon>
        <taxon>Pseudomonadati</taxon>
        <taxon>Pseudomonadota</taxon>
        <taxon>Alphaproteobacteria</taxon>
        <taxon>Sphingomonadales</taxon>
        <taxon>Sphingomonadaceae</taxon>
        <taxon>Sphingomonas</taxon>
    </lineage>
</organism>
<reference evidence="13 14" key="1">
    <citation type="submission" date="2020-08" db="EMBL/GenBank/DDBJ databases">
        <title>Genomic Encyclopedia of Type Strains, Phase IV (KMG-IV): sequencing the most valuable type-strain genomes for metagenomic binning, comparative biology and taxonomic classification.</title>
        <authorList>
            <person name="Goeker M."/>
        </authorList>
    </citation>
    <scope>NUCLEOTIDE SEQUENCE [LARGE SCALE GENOMIC DNA]</scope>
    <source>
        <strain evidence="13 14">DSM 27244</strain>
    </source>
</reference>
<dbReference type="Proteomes" id="UP000557739">
    <property type="component" value="Unassembled WGS sequence"/>
</dbReference>
<feature type="region of interest" description="Disordered" evidence="10">
    <location>
        <begin position="201"/>
        <end position="225"/>
    </location>
</feature>
<dbReference type="Pfam" id="PF03544">
    <property type="entry name" value="TonB_C"/>
    <property type="match status" value="1"/>
</dbReference>
<dbReference type="PANTHER" id="PTHR33446:SF2">
    <property type="entry name" value="PROTEIN TONB"/>
    <property type="match status" value="1"/>
</dbReference>
<name>A0A7W9AS12_9SPHN</name>
<sequence>MAYADQKAGSGRIIAIVIVAAIHAVLGYAFVTGLAFQYIKQATEKMDVFDVQEEPPPPPDEPPPPPPEQPTQPPPVVTPPPMVKTNVPPPVVVQSVTTPPPTYVPVPIAAPPAPPAPVAPPAPPAPVVNKAAGAKGNPADWISTDDYPPSALRAEEEGTTAIAWTINTQGRVENCRVTSSSGSKALDDAACRAITRRGRYSPALDQSGNPIATSSSRRVVWKIPQ</sequence>
<dbReference type="GO" id="GO:0015031">
    <property type="term" value="P:protein transport"/>
    <property type="evidence" value="ECO:0007669"/>
    <property type="project" value="UniProtKB-KW"/>
</dbReference>
<dbReference type="EMBL" id="JACIJJ010000004">
    <property type="protein sequence ID" value="MBB5699412.1"/>
    <property type="molecule type" value="Genomic_DNA"/>
</dbReference>
<keyword evidence="9 11" id="KW-0472">Membrane</keyword>
<feature type="compositionally biased region" description="Polar residues" evidence="10">
    <location>
        <begin position="204"/>
        <end position="217"/>
    </location>
</feature>
<keyword evidence="4" id="KW-1003">Cell membrane</keyword>
<dbReference type="InterPro" id="IPR051045">
    <property type="entry name" value="TonB-dependent_transducer"/>
</dbReference>
<dbReference type="AlphaFoldDB" id="A0A7W9AS12"/>
<evidence type="ECO:0000256" key="5">
    <source>
        <dbReference type="ARBA" id="ARBA00022519"/>
    </source>
</evidence>
<proteinExistence type="inferred from homology"/>
<keyword evidence="6 11" id="KW-0812">Transmembrane</keyword>
<evidence type="ECO:0000256" key="4">
    <source>
        <dbReference type="ARBA" id="ARBA00022475"/>
    </source>
</evidence>
<dbReference type="InterPro" id="IPR037682">
    <property type="entry name" value="TonB_C"/>
</dbReference>
<comment type="subcellular location">
    <subcellularLocation>
        <location evidence="1">Cell inner membrane</location>
        <topology evidence="1">Single-pass membrane protein</topology>
        <orientation evidence="1">Periplasmic side</orientation>
    </subcellularLocation>
</comment>
<feature type="domain" description="TonB C-terminal" evidence="12">
    <location>
        <begin position="132"/>
        <end position="225"/>
    </location>
</feature>
<evidence type="ECO:0000256" key="11">
    <source>
        <dbReference type="SAM" id="Phobius"/>
    </source>
</evidence>
<evidence type="ECO:0000313" key="14">
    <source>
        <dbReference type="Proteomes" id="UP000557739"/>
    </source>
</evidence>
<keyword evidence="8 11" id="KW-1133">Transmembrane helix</keyword>
<evidence type="ECO:0000313" key="13">
    <source>
        <dbReference type="EMBL" id="MBB5699412.1"/>
    </source>
</evidence>
<comment type="caution">
    <text evidence="13">The sequence shown here is derived from an EMBL/GenBank/DDBJ whole genome shotgun (WGS) entry which is preliminary data.</text>
</comment>
<feature type="transmembrane region" description="Helical" evidence="11">
    <location>
        <begin position="12"/>
        <end position="36"/>
    </location>
</feature>
<dbReference type="PANTHER" id="PTHR33446">
    <property type="entry name" value="PROTEIN TONB-RELATED"/>
    <property type="match status" value="1"/>
</dbReference>
<keyword evidence="14" id="KW-1185">Reference proteome</keyword>
<dbReference type="GO" id="GO:0055085">
    <property type="term" value="P:transmembrane transport"/>
    <property type="evidence" value="ECO:0007669"/>
    <property type="project" value="InterPro"/>
</dbReference>
<gene>
    <name evidence="13" type="ORF">FHR19_002778</name>
</gene>
<dbReference type="InterPro" id="IPR006260">
    <property type="entry name" value="TonB/TolA_C"/>
</dbReference>
<dbReference type="GO" id="GO:0031992">
    <property type="term" value="F:energy transducer activity"/>
    <property type="evidence" value="ECO:0007669"/>
    <property type="project" value="TreeGrafter"/>
</dbReference>
<evidence type="ECO:0000259" key="12">
    <source>
        <dbReference type="PROSITE" id="PS52015"/>
    </source>
</evidence>
<evidence type="ECO:0000256" key="10">
    <source>
        <dbReference type="SAM" id="MobiDB-lite"/>
    </source>
</evidence>
<feature type="region of interest" description="Disordered" evidence="10">
    <location>
        <begin position="50"/>
        <end position="83"/>
    </location>
</feature>
<accession>A0A7W9AS12</accession>
<dbReference type="Gene3D" id="3.30.1150.10">
    <property type="match status" value="1"/>
</dbReference>
<evidence type="ECO:0000256" key="7">
    <source>
        <dbReference type="ARBA" id="ARBA00022927"/>
    </source>
</evidence>
<evidence type="ECO:0000256" key="9">
    <source>
        <dbReference type="ARBA" id="ARBA00023136"/>
    </source>
</evidence>
<dbReference type="PROSITE" id="PS52015">
    <property type="entry name" value="TONB_CTD"/>
    <property type="match status" value="1"/>
</dbReference>
<keyword evidence="5" id="KW-0997">Cell inner membrane</keyword>